<keyword evidence="3" id="KW-0547">Nucleotide-binding</keyword>
<keyword evidence="4 7" id="KW-0067">ATP-binding</keyword>
<comment type="subcellular location">
    <subcellularLocation>
        <location evidence="1">Cell membrane</location>
        <topology evidence="1">Peripheral membrane protein</topology>
    </subcellularLocation>
</comment>
<evidence type="ECO:0000256" key="1">
    <source>
        <dbReference type="ARBA" id="ARBA00004202"/>
    </source>
</evidence>
<proteinExistence type="predicted"/>
<evidence type="ECO:0000256" key="4">
    <source>
        <dbReference type="ARBA" id="ARBA00022840"/>
    </source>
</evidence>
<dbReference type="PROSITE" id="PS50893">
    <property type="entry name" value="ABC_TRANSPORTER_2"/>
    <property type="match status" value="1"/>
</dbReference>
<dbReference type="InterPro" id="IPR027417">
    <property type="entry name" value="P-loop_NTPase"/>
</dbReference>
<dbReference type="PANTHER" id="PTHR42711:SF19">
    <property type="entry name" value="DOXORUBICIN RESISTANCE ATP-BINDING PROTEIN DRRA"/>
    <property type="match status" value="1"/>
</dbReference>
<dbReference type="InterPro" id="IPR003593">
    <property type="entry name" value="AAA+_ATPase"/>
</dbReference>
<dbReference type="AlphaFoldDB" id="A0A3P1V997"/>
<dbReference type="Gene3D" id="3.40.50.300">
    <property type="entry name" value="P-loop containing nucleotide triphosphate hydrolases"/>
    <property type="match status" value="1"/>
</dbReference>
<reference evidence="7 8" key="1">
    <citation type="submission" date="2018-11" db="EMBL/GenBank/DDBJ databases">
        <title>Genomes From Bacteria Associated with the Canine Oral Cavity: a Test Case for Automated Genome-Based Taxonomic Assignment.</title>
        <authorList>
            <person name="Coil D.A."/>
            <person name="Jospin G."/>
            <person name="Darling A.E."/>
            <person name="Wallis C."/>
            <person name="Davis I.J."/>
            <person name="Harris S."/>
            <person name="Eisen J.A."/>
            <person name="Holcombe L.J."/>
            <person name="O'Flynn C."/>
        </authorList>
    </citation>
    <scope>NUCLEOTIDE SEQUENCE [LARGE SCALE GENOMIC DNA]</scope>
    <source>
        <strain evidence="7 8">OH5050</strain>
    </source>
</reference>
<dbReference type="EMBL" id="RQZC01000004">
    <property type="protein sequence ID" value="RRD29935.1"/>
    <property type="molecule type" value="Genomic_DNA"/>
</dbReference>
<dbReference type="InterPro" id="IPR003439">
    <property type="entry name" value="ABC_transporter-like_ATP-bd"/>
</dbReference>
<dbReference type="Proteomes" id="UP000271272">
    <property type="component" value="Unassembled WGS sequence"/>
</dbReference>
<dbReference type="RefSeq" id="WP_124933297.1">
    <property type="nucleotide sequence ID" value="NZ_RQZC01000004.1"/>
</dbReference>
<dbReference type="PANTHER" id="PTHR42711">
    <property type="entry name" value="ABC TRANSPORTER ATP-BINDING PROTEIN"/>
    <property type="match status" value="1"/>
</dbReference>
<evidence type="ECO:0000259" key="6">
    <source>
        <dbReference type="PROSITE" id="PS50893"/>
    </source>
</evidence>
<dbReference type="GO" id="GO:0005886">
    <property type="term" value="C:plasma membrane"/>
    <property type="evidence" value="ECO:0007669"/>
    <property type="project" value="UniProtKB-SubCell"/>
</dbReference>
<evidence type="ECO:0000313" key="8">
    <source>
        <dbReference type="Proteomes" id="UP000271272"/>
    </source>
</evidence>
<evidence type="ECO:0000256" key="3">
    <source>
        <dbReference type="ARBA" id="ARBA00022741"/>
    </source>
</evidence>
<dbReference type="GO" id="GO:0046677">
    <property type="term" value="P:response to antibiotic"/>
    <property type="evidence" value="ECO:0007669"/>
    <property type="project" value="UniProtKB-KW"/>
</dbReference>
<evidence type="ECO:0000256" key="5">
    <source>
        <dbReference type="ARBA" id="ARBA00023251"/>
    </source>
</evidence>
<dbReference type="OrthoDB" id="9804819at2"/>
<protein>
    <submittedName>
        <fullName evidence="7">ABC transporter ATP-binding protein</fullName>
    </submittedName>
</protein>
<gene>
    <name evidence="7" type="ORF">EII10_04380</name>
</gene>
<dbReference type="GO" id="GO:0005524">
    <property type="term" value="F:ATP binding"/>
    <property type="evidence" value="ECO:0007669"/>
    <property type="project" value="UniProtKB-KW"/>
</dbReference>
<evidence type="ECO:0000256" key="2">
    <source>
        <dbReference type="ARBA" id="ARBA00022448"/>
    </source>
</evidence>
<feature type="domain" description="ABC transporter" evidence="6">
    <location>
        <begin position="6"/>
        <end position="240"/>
    </location>
</feature>
<name>A0A3P1V997_9ACTO</name>
<organism evidence="7 8">
    <name type="scientific">Actinomyces bowdenii</name>
    <dbReference type="NCBI Taxonomy" id="131109"/>
    <lineage>
        <taxon>Bacteria</taxon>
        <taxon>Bacillati</taxon>
        <taxon>Actinomycetota</taxon>
        <taxon>Actinomycetes</taxon>
        <taxon>Actinomycetales</taxon>
        <taxon>Actinomycetaceae</taxon>
        <taxon>Actinomyces</taxon>
    </lineage>
</organism>
<dbReference type="SMART" id="SM00382">
    <property type="entry name" value="AAA"/>
    <property type="match status" value="1"/>
</dbReference>
<dbReference type="Pfam" id="PF00005">
    <property type="entry name" value="ABC_tran"/>
    <property type="match status" value="1"/>
</dbReference>
<keyword evidence="2" id="KW-0813">Transport</keyword>
<accession>A0A3P1V997</accession>
<dbReference type="GO" id="GO:0016887">
    <property type="term" value="F:ATP hydrolysis activity"/>
    <property type="evidence" value="ECO:0007669"/>
    <property type="project" value="InterPro"/>
</dbReference>
<dbReference type="SUPFAM" id="SSF52540">
    <property type="entry name" value="P-loop containing nucleoside triphosphate hydrolases"/>
    <property type="match status" value="1"/>
</dbReference>
<dbReference type="InterPro" id="IPR050763">
    <property type="entry name" value="ABC_transporter_ATP-binding"/>
</dbReference>
<comment type="caution">
    <text evidence="7">The sequence shown here is derived from an EMBL/GenBank/DDBJ whole genome shotgun (WGS) entry which is preliminary data.</text>
</comment>
<keyword evidence="5" id="KW-0046">Antibiotic resistance</keyword>
<keyword evidence="8" id="KW-1185">Reference proteome</keyword>
<evidence type="ECO:0000313" key="7">
    <source>
        <dbReference type="EMBL" id="RRD29935.1"/>
    </source>
</evidence>
<sequence length="357" mass="37119">MPSPSLSITGLTRRFGAVTANDSIDLSVEPGTIVGLLGHNGAGKTTLVSQVVGLLRPDSGQIRIGSLDAVAHPAAARRAVALQPQAQSPMDGLTPREAVEISARLRGLSARDARAASLALAEELDYGPWLTRRALPEGGGLSGGIRRLVGFAMAAVAPAPLLVLDEPTNDVDASRRRLLWDAVRRRADAGTAVLLVTHNVIEADQVLDEVVILDRGRVVASGTPASLRGGEGTLRLELHLATGVQTPPDSSQDTLRETPHDTPLEAALPLLQAPGPQASPSPALPSRPLQAVRTGRRLLLTIPAADAAACVAWATGQREAGTIDTYALSPSTLEDAYLGLTGAPDSEQDDEAEEIAA</sequence>